<sequence>MNEAMSRLLTLTLTSHRGRAYPVELFTPDTPFTDSGAVYLFLRMPEGRSLQAQVLYVGETDALGTQLAEDRRPGGPWERAVAMGCDTIGGLALARPEDRAMIAAEFIHSWHPPCNECHGALTGLIGLAAPAPVLMKRAMVGK</sequence>
<dbReference type="KEGG" id="tpro:Ga0080559_TMP3151"/>
<dbReference type="STRING" id="1229727.Ga0080559_TMP3151"/>
<evidence type="ECO:0000313" key="1">
    <source>
        <dbReference type="EMBL" id="APX23947.1"/>
    </source>
</evidence>
<evidence type="ECO:0000313" key="2">
    <source>
        <dbReference type="Proteomes" id="UP000186559"/>
    </source>
</evidence>
<gene>
    <name evidence="1" type="ORF">Ga0080559_TMP3151</name>
</gene>
<proteinExistence type="predicted"/>
<dbReference type="Proteomes" id="UP000186559">
    <property type="component" value="Chromosome"/>
</dbReference>
<reference evidence="1 2" key="1">
    <citation type="submission" date="2016-03" db="EMBL/GenBank/DDBJ databases">
        <title>Deep-sea bacteria in the southern Pacific.</title>
        <authorList>
            <person name="Tang K."/>
        </authorList>
    </citation>
    <scope>NUCLEOTIDE SEQUENCE [LARGE SCALE GENOMIC DNA]</scope>
    <source>
        <strain evidence="1 2">JLT2016</strain>
    </source>
</reference>
<keyword evidence="2" id="KW-1185">Reference proteome</keyword>
<dbReference type="EMBL" id="CP014796">
    <property type="protein sequence ID" value="APX23947.1"/>
    <property type="molecule type" value="Genomic_DNA"/>
</dbReference>
<accession>A0A1U7D6Z9</accession>
<organism evidence="1 2">
    <name type="scientific">Salipiger profundus</name>
    <dbReference type="NCBI Taxonomy" id="1229727"/>
    <lineage>
        <taxon>Bacteria</taxon>
        <taxon>Pseudomonadati</taxon>
        <taxon>Pseudomonadota</taxon>
        <taxon>Alphaproteobacteria</taxon>
        <taxon>Rhodobacterales</taxon>
        <taxon>Roseobacteraceae</taxon>
        <taxon>Salipiger</taxon>
    </lineage>
</organism>
<name>A0A1U7D6Z9_9RHOB</name>
<protein>
    <submittedName>
        <fullName evidence="1">Uncharacterized protein</fullName>
    </submittedName>
</protein>
<dbReference type="AlphaFoldDB" id="A0A1U7D6Z9"/>